<reference evidence="2 3" key="1">
    <citation type="journal article" date="2014" name="Am. J. Bot.">
        <title>Genome assembly and annotation for red clover (Trifolium pratense; Fabaceae).</title>
        <authorList>
            <person name="Istvanek J."/>
            <person name="Jaros M."/>
            <person name="Krenek A."/>
            <person name="Repkova J."/>
        </authorList>
    </citation>
    <scope>NUCLEOTIDE SEQUENCE [LARGE SCALE GENOMIC DNA]</scope>
    <source>
        <strain evidence="3">cv. Tatra</strain>
        <tissue evidence="2">Young leaves</tissue>
    </source>
</reference>
<dbReference type="AlphaFoldDB" id="A0A2K3K192"/>
<keyword evidence="2" id="KW-0540">Nuclease</keyword>
<accession>A0A2K3K192</accession>
<protein>
    <submittedName>
        <fullName evidence="2">Exonuclease 1-like protein</fullName>
    </submittedName>
</protein>
<dbReference type="InterPro" id="IPR006085">
    <property type="entry name" value="XPG_DNA_repair_N"/>
</dbReference>
<dbReference type="InterPro" id="IPR029060">
    <property type="entry name" value="PIN-like_dom_sf"/>
</dbReference>
<dbReference type="Gene3D" id="3.40.50.1010">
    <property type="entry name" value="5'-nuclease"/>
    <property type="match status" value="1"/>
</dbReference>
<dbReference type="SUPFAM" id="SSF88723">
    <property type="entry name" value="PIN domain-like"/>
    <property type="match status" value="1"/>
</dbReference>
<keyword evidence="2" id="KW-0269">Exonuclease</keyword>
<keyword evidence="2" id="KW-0378">Hydrolase</keyword>
<dbReference type="Pfam" id="PF00752">
    <property type="entry name" value="XPG_N"/>
    <property type="match status" value="1"/>
</dbReference>
<sequence>MGIQGLLPLFKSIMLPIHIKDLHGCSVAIDTYSWLHKGALSCSTDLCKGIPTS</sequence>
<proteinExistence type="predicted"/>
<gene>
    <name evidence="2" type="ORF">L195_g059966</name>
</gene>
<evidence type="ECO:0000313" key="3">
    <source>
        <dbReference type="Proteomes" id="UP000236291"/>
    </source>
</evidence>
<evidence type="ECO:0000313" key="2">
    <source>
        <dbReference type="EMBL" id="PNX60000.1"/>
    </source>
</evidence>
<dbReference type="GO" id="GO:0004527">
    <property type="term" value="F:exonuclease activity"/>
    <property type="evidence" value="ECO:0007669"/>
    <property type="project" value="UniProtKB-KW"/>
</dbReference>
<name>A0A2K3K192_TRIPR</name>
<reference evidence="2 3" key="2">
    <citation type="journal article" date="2017" name="Front. Plant Sci.">
        <title>Gene Classification and Mining of Molecular Markers Useful in Red Clover (Trifolium pratense) Breeding.</title>
        <authorList>
            <person name="Istvanek J."/>
            <person name="Dluhosova J."/>
            <person name="Dluhos P."/>
            <person name="Patkova L."/>
            <person name="Nedelnik J."/>
            <person name="Repkova J."/>
        </authorList>
    </citation>
    <scope>NUCLEOTIDE SEQUENCE [LARGE SCALE GENOMIC DNA]</scope>
    <source>
        <strain evidence="3">cv. Tatra</strain>
        <tissue evidence="2">Young leaves</tissue>
    </source>
</reference>
<organism evidence="2 3">
    <name type="scientific">Trifolium pratense</name>
    <name type="common">Red clover</name>
    <dbReference type="NCBI Taxonomy" id="57577"/>
    <lineage>
        <taxon>Eukaryota</taxon>
        <taxon>Viridiplantae</taxon>
        <taxon>Streptophyta</taxon>
        <taxon>Embryophyta</taxon>
        <taxon>Tracheophyta</taxon>
        <taxon>Spermatophyta</taxon>
        <taxon>Magnoliopsida</taxon>
        <taxon>eudicotyledons</taxon>
        <taxon>Gunneridae</taxon>
        <taxon>Pentapetalae</taxon>
        <taxon>rosids</taxon>
        <taxon>fabids</taxon>
        <taxon>Fabales</taxon>
        <taxon>Fabaceae</taxon>
        <taxon>Papilionoideae</taxon>
        <taxon>50 kb inversion clade</taxon>
        <taxon>NPAAA clade</taxon>
        <taxon>Hologalegina</taxon>
        <taxon>IRL clade</taxon>
        <taxon>Trifolieae</taxon>
        <taxon>Trifolium</taxon>
    </lineage>
</organism>
<evidence type="ECO:0000259" key="1">
    <source>
        <dbReference type="Pfam" id="PF00752"/>
    </source>
</evidence>
<feature type="domain" description="XPG N-terminal" evidence="1">
    <location>
        <begin position="1"/>
        <end position="51"/>
    </location>
</feature>
<dbReference type="EMBL" id="ASHM01134572">
    <property type="protein sequence ID" value="PNX60000.1"/>
    <property type="molecule type" value="Genomic_DNA"/>
</dbReference>
<comment type="caution">
    <text evidence="2">The sequence shown here is derived from an EMBL/GenBank/DDBJ whole genome shotgun (WGS) entry which is preliminary data.</text>
</comment>
<dbReference type="STRING" id="57577.A0A2K3K192"/>
<feature type="non-terminal residue" evidence="2">
    <location>
        <position position="53"/>
    </location>
</feature>
<dbReference type="Proteomes" id="UP000236291">
    <property type="component" value="Unassembled WGS sequence"/>
</dbReference>